<dbReference type="Proteomes" id="UP000251800">
    <property type="component" value="Unassembled WGS sequence"/>
</dbReference>
<evidence type="ECO:0008006" key="4">
    <source>
        <dbReference type="Google" id="ProtNLM"/>
    </source>
</evidence>
<reference evidence="2 3" key="1">
    <citation type="submission" date="2018-05" db="EMBL/GenBank/DDBJ databases">
        <title>Abyssibacter profundi OUC007T gen. nov., sp. nov, a marine bacterium isolated from seawater of the Mariana Trench.</title>
        <authorList>
            <person name="Zhou S."/>
        </authorList>
    </citation>
    <scope>NUCLEOTIDE SEQUENCE [LARGE SCALE GENOMIC DNA]</scope>
    <source>
        <strain evidence="2 3">OUC007</strain>
    </source>
</reference>
<feature type="transmembrane region" description="Helical" evidence="1">
    <location>
        <begin position="39"/>
        <end position="62"/>
    </location>
</feature>
<evidence type="ECO:0000313" key="3">
    <source>
        <dbReference type="Proteomes" id="UP000251800"/>
    </source>
</evidence>
<sequence>MHPVILILLAAVVIAAVLGLASMARGPAGEPDEARMRRLLVTGLAILLAINVAMAGFGWFTVVNSDETDTFSTLANQEDVLDRLAVLELRLQALESTVSSGDSAPAQGDRIVDALDSVIVRRSPGGDVLTRLSGGTGIDVSYCMSRREAGQYWCEIRTPEGDTGWVPRTLIEPPPALSGARGG</sequence>
<comment type="caution">
    <text evidence="2">The sequence shown here is derived from an EMBL/GenBank/DDBJ whole genome shotgun (WGS) entry which is preliminary data.</text>
</comment>
<dbReference type="RefSeq" id="WP_109719669.1">
    <property type="nucleotide sequence ID" value="NZ_QEQK01000005.1"/>
</dbReference>
<dbReference type="Gene3D" id="2.30.30.40">
    <property type="entry name" value="SH3 Domains"/>
    <property type="match status" value="1"/>
</dbReference>
<organism evidence="2 3">
    <name type="scientific">Abyssibacter profundi</name>
    <dbReference type="NCBI Taxonomy" id="2182787"/>
    <lineage>
        <taxon>Bacteria</taxon>
        <taxon>Pseudomonadati</taxon>
        <taxon>Pseudomonadota</taxon>
        <taxon>Gammaproteobacteria</taxon>
        <taxon>Chromatiales</taxon>
        <taxon>Oceanococcaceae</taxon>
        <taxon>Abyssibacter</taxon>
    </lineage>
</organism>
<keyword evidence="1" id="KW-1133">Transmembrane helix</keyword>
<keyword evidence="3" id="KW-1185">Reference proteome</keyword>
<name>A0A363UM48_9GAMM</name>
<evidence type="ECO:0000313" key="2">
    <source>
        <dbReference type="EMBL" id="PWN56474.1"/>
    </source>
</evidence>
<dbReference type="OrthoDB" id="9790951at2"/>
<gene>
    <name evidence="2" type="ORF">DEH80_06480</name>
</gene>
<keyword evidence="1" id="KW-0812">Transmembrane</keyword>
<keyword evidence="1" id="KW-0472">Membrane</keyword>
<dbReference type="AlphaFoldDB" id="A0A363UM48"/>
<proteinExistence type="predicted"/>
<dbReference type="EMBL" id="QEQK01000005">
    <property type="protein sequence ID" value="PWN56474.1"/>
    <property type="molecule type" value="Genomic_DNA"/>
</dbReference>
<accession>A0A363UM48</accession>
<protein>
    <recommendedName>
        <fullName evidence="4">SH3b domain-containing protein</fullName>
    </recommendedName>
</protein>
<evidence type="ECO:0000256" key="1">
    <source>
        <dbReference type="SAM" id="Phobius"/>
    </source>
</evidence>